<proteinExistence type="predicted"/>
<dbReference type="PANTHER" id="PTHR31903">
    <property type="entry name" value="F12F1.11-RELATED"/>
    <property type="match status" value="1"/>
</dbReference>
<evidence type="ECO:0000313" key="2">
    <source>
        <dbReference type="Proteomes" id="UP000541444"/>
    </source>
</evidence>
<dbReference type="AlphaFoldDB" id="A0A7J7N3N9"/>
<dbReference type="PANTHER" id="PTHR31903:SF4">
    <property type="entry name" value="OS11G0490300 PROTEIN"/>
    <property type="match status" value="1"/>
</dbReference>
<comment type="caution">
    <text evidence="1">The sequence shown here is derived from an EMBL/GenBank/DDBJ whole genome shotgun (WGS) entry which is preliminary data.</text>
</comment>
<evidence type="ECO:0000313" key="1">
    <source>
        <dbReference type="EMBL" id="KAF6161518.1"/>
    </source>
</evidence>
<keyword evidence="2" id="KW-1185">Reference proteome</keyword>
<organism evidence="1 2">
    <name type="scientific">Kingdonia uniflora</name>
    <dbReference type="NCBI Taxonomy" id="39325"/>
    <lineage>
        <taxon>Eukaryota</taxon>
        <taxon>Viridiplantae</taxon>
        <taxon>Streptophyta</taxon>
        <taxon>Embryophyta</taxon>
        <taxon>Tracheophyta</taxon>
        <taxon>Spermatophyta</taxon>
        <taxon>Magnoliopsida</taxon>
        <taxon>Ranunculales</taxon>
        <taxon>Circaeasteraceae</taxon>
        <taxon>Kingdonia</taxon>
    </lineage>
</organism>
<dbReference type="Proteomes" id="UP000541444">
    <property type="component" value="Unassembled WGS sequence"/>
</dbReference>
<sequence length="216" mass="24647">MKRTTKGDDGLSALKLLPAAILVLASVLSIEEREVLAYLITRSMKTTNPFEESTTKKKKKCKKFDCGCFDCYTNFWLKWDSSPNRELIHQAIEAFEEHLSNREQLNNRKRRDKSGRKYRVEESIVLGPISYSYCSDKSADMFENESISPISCDFPSDISDSVSDIAEGYEVCEVEEDVPLEMNSKGFAKRVLGDVLGSFHSRLTSFWSPRIRDICL</sequence>
<name>A0A7J7N3N9_9MAGN</name>
<dbReference type="OrthoDB" id="1937859at2759"/>
<protein>
    <submittedName>
        <fullName evidence="1">Uncharacterized protein</fullName>
    </submittedName>
</protein>
<accession>A0A7J7N3N9</accession>
<reference evidence="1 2" key="1">
    <citation type="journal article" date="2020" name="IScience">
        <title>Genome Sequencing of the Endangered Kingdonia uniflora (Circaeasteraceae, Ranunculales) Reveals Potential Mechanisms of Evolutionary Specialization.</title>
        <authorList>
            <person name="Sun Y."/>
            <person name="Deng T."/>
            <person name="Zhang A."/>
            <person name="Moore M.J."/>
            <person name="Landis J.B."/>
            <person name="Lin N."/>
            <person name="Zhang H."/>
            <person name="Zhang X."/>
            <person name="Huang J."/>
            <person name="Zhang X."/>
            <person name="Sun H."/>
            <person name="Wang H."/>
        </authorList>
    </citation>
    <scope>NUCLEOTIDE SEQUENCE [LARGE SCALE GENOMIC DNA]</scope>
    <source>
        <strain evidence="1">TB1705</strain>
        <tissue evidence="1">Leaf</tissue>
    </source>
</reference>
<dbReference type="EMBL" id="JACGCM010001129">
    <property type="protein sequence ID" value="KAF6161518.1"/>
    <property type="molecule type" value="Genomic_DNA"/>
</dbReference>
<gene>
    <name evidence="1" type="ORF">GIB67_009397</name>
</gene>